<evidence type="ECO:0000313" key="4">
    <source>
        <dbReference type="EMBL" id="MSS01478.1"/>
    </source>
</evidence>
<dbReference type="InterPro" id="IPR000089">
    <property type="entry name" value="Biotin_lipoyl"/>
</dbReference>
<dbReference type="InterPro" id="IPR001882">
    <property type="entry name" value="Biotin_BS"/>
</dbReference>
<dbReference type="PROSITE" id="PS00188">
    <property type="entry name" value="BIOTIN"/>
    <property type="match status" value="1"/>
</dbReference>
<dbReference type="Pfam" id="PF00364">
    <property type="entry name" value="Biotin_lipoyl"/>
    <property type="match status" value="1"/>
</dbReference>
<feature type="domain" description="Lipoyl-binding" evidence="3">
    <location>
        <begin position="52"/>
        <end position="127"/>
    </location>
</feature>
<organism evidence="4 5">
    <name type="scientific">Floccifex porci</name>
    <dbReference type="NCBI Taxonomy" id="2606629"/>
    <lineage>
        <taxon>Bacteria</taxon>
        <taxon>Bacillati</taxon>
        <taxon>Bacillota</taxon>
        <taxon>Erysipelotrichia</taxon>
        <taxon>Erysipelotrichales</taxon>
        <taxon>Erysipelotrichaceae</taxon>
        <taxon>Floccifex</taxon>
    </lineage>
</organism>
<gene>
    <name evidence="4" type="ORF">FYJ50_05090</name>
</gene>
<dbReference type="EMBL" id="VUMM01000007">
    <property type="protein sequence ID" value="MSS01478.1"/>
    <property type="molecule type" value="Genomic_DNA"/>
</dbReference>
<dbReference type="PANTHER" id="PTHR45266:SF3">
    <property type="entry name" value="OXALOACETATE DECARBOXYLASE ALPHA CHAIN"/>
    <property type="match status" value="1"/>
</dbReference>
<dbReference type="Proteomes" id="UP000470082">
    <property type="component" value="Unassembled WGS sequence"/>
</dbReference>
<dbReference type="CDD" id="cd06850">
    <property type="entry name" value="biotinyl_domain"/>
    <property type="match status" value="1"/>
</dbReference>
<comment type="caution">
    <text evidence="4">The sequence shown here is derived from an EMBL/GenBank/DDBJ whole genome shotgun (WGS) entry which is preliminary data.</text>
</comment>
<feature type="region of interest" description="Disordered" evidence="2">
    <location>
        <begin position="32"/>
        <end position="66"/>
    </location>
</feature>
<dbReference type="InterPro" id="IPR011053">
    <property type="entry name" value="Single_hybrid_motif"/>
</dbReference>
<dbReference type="SUPFAM" id="SSF51230">
    <property type="entry name" value="Single hybrid motif"/>
    <property type="match status" value="1"/>
</dbReference>
<dbReference type="AlphaFoldDB" id="A0A7X2N3S7"/>
<reference evidence="4 5" key="1">
    <citation type="submission" date="2019-08" db="EMBL/GenBank/DDBJ databases">
        <title>In-depth cultivation of the pig gut microbiome towards novel bacterial diversity and tailored functional studies.</title>
        <authorList>
            <person name="Wylensek D."/>
            <person name="Hitch T.C.A."/>
            <person name="Clavel T."/>
        </authorList>
    </citation>
    <scope>NUCLEOTIDE SEQUENCE [LARGE SCALE GENOMIC DNA]</scope>
    <source>
        <strain evidence="4 5">LKV-178-WT-2G</strain>
    </source>
</reference>
<dbReference type="InterPro" id="IPR050709">
    <property type="entry name" value="Biotin_Carboxyl_Carrier/Decarb"/>
</dbReference>
<evidence type="ECO:0000313" key="5">
    <source>
        <dbReference type="Proteomes" id="UP000470082"/>
    </source>
</evidence>
<dbReference type="RefSeq" id="WP_154460013.1">
    <property type="nucleotide sequence ID" value="NZ_VUMM01000007.1"/>
</dbReference>
<feature type="compositionally biased region" description="Low complexity" evidence="2">
    <location>
        <begin position="39"/>
        <end position="54"/>
    </location>
</feature>
<evidence type="ECO:0000256" key="1">
    <source>
        <dbReference type="ARBA" id="ARBA00023267"/>
    </source>
</evidence>
<evidence type="ECO:0000259" key="3">
    <source>
        <dbReference type="PROSITE" id="PS50968"/>
    </source>
</evidence>
<dbReference type="PANTHER" id="PTHR45266">
    <property type="entry name" value="OXALOACETATE DECARBOXYLASE ALPHA CHAIN"/>
    <property type="match status" value="1"/>
</dbReference>
<keyword evidence="5" id="KW-1185">Reference proteome</keyword>
<keyword evidence="1" id="KW-0092">Biotin</keyword>
<proteinExistence type="predicted"/>
<sequence>MKYVITLNGKKYEVEVEKGQATASFMGLVKDQPAPVQPAPVQQAPAQQPAAPAASGDGEPVKAPMPGTILQVNVSNGQKVKAGDILFVLEAMKMENEIVAPKDGTITSVVVSKGASVQTDAVLATLQ</sequence>
<accession>A0A7X2N3S7</accession>
<dbReference type="Gene3D" id="2.40.50.100">
    <property type="match status" value="1"/>
</dbReference>
<name>A0A7X2N3S7_9FIRM</name>
<protein>
    <submittedName>
        <fullName evidence="4">Biotin/lipoyl-binding protein</fullName>
    </submittedName>
</protein>
<dbReference type="FunFam" id="2.40.50.100:FF:000003">
    <property type="entry name" value="Acetyl-CoA carboxylase biotin carboxyl carrier protein"/>
    <property type="match status" value="1"/>
</dbReference>
<dbReference type="PROSITE" id="PS50968">
    <property type="entry name" value="BIOTINYL_LIPOYL"/>
    <property type="match status" value="1"/>
</dbReference>
<evidence type="ECO:0000256" key="2">
    <source>
        <dbReference type="SAM" id="MobiDB-lite"/>
    </source>
</evidence>